<organism evidence="1 2">
    <name type="scientific">Chitinophaga lutea</name>
    <dbReference type="NCBI Taxonomy" id="2488634"/>
    <lineage>
        <taxon>Bacteria</taxon>
        <taxon>Pseudomonadati</taxon>
        <taxon>Bacteroidota</taxon>
        <taxon>Chitinophagia</taxon>
        <taxon>Chitinophagales</taxon>
        <taxon>Chitinophagaceae</taxon>
        <taxon>Chitinophaga</taxon>
    </lineage>
</organism>
<reference evidence="1 2" key="1">
    <citation type="submission" date="2018-11" db="EMBL/GenBank/DDBJ databases">
        <title>Chitinophaga lutea sp.nov., isolate from arsenic contaminated soil.</title>
        <authorList>
            <person name="Zong Y."/>
        </authorList>
    </citation>
    <scope>NUCLEOTIDE SEQUENCE [LARGE SCALE GENOMIC DNA]</scope>
    <source>
        <strain evidence="1 2">ZY74</strain>
    </source>
</reference>
<dbReference type="AlphaFoldDB" id="A0A3N4PJD8"/>
<keyword evidence="2" id="KW-1185">Reference proteome</keyword>
<gene>
    <name evidence="1" type="ORF">EGT74_12670</name>
</gene>
<evidence type="ECO:0000313" key="2">
    <source>
        <dbReference type="Proteomes" id="UP000278351"/>
    </source>
</evidence>
<evidence type="ECO:0000313" key="1">
    <source>
        <dbReference type="EMBL" id="RPE07925.1"/>
    </source>
</evidence>
<comment type="caution">
    <text evidence="1">The sequence shown here is derived from an EMBL/GenBank/DDBJ whole genome shotgun (WGS) entry which is preliminary data.</text>
</comment>
<name>A0A3N4PJD8_9BACT</name>
<accession>A0A3N4PJD8</accession>
<proteinExistence type="predicted"/>
<dbReference type="Proteomes" id="UP000278351">
    <property type="component" value="Unassembled WGS sequence"/>
</dbReference>
<dbReference type="EMBL" id="RPDH01000002">
    <property type="protein sequence ID" value="RPE07925.1"/>
    <property type="molecule type" value="Genomic_DNA"/>
</dbReference>
<sequence>MKYNISKTVLHSCGRHSCFNACAVFTYDKRMLNRPSVNRNPLLVNSAPATATGFFIFVG</sequence>
<protein>
    <submittedName>
        <fullName evidence="1">Uncharacterized protein</fullName>
    </submittedName>
</protein>